<accession>V9SDG3</accession>
<dbReference type="PROSITE" id="PS50181">
    <property type="entry name" value="FBOX"/>
    <property type="match status" value="1"/>
</dbReference>
<evidence type="ECO:0000259" key="1">
    <source>
        <dbReference type="PROSITE" id="PS50181"/>
    </source>
</evidence>
<dbReference type="Proteomes" id="UP000232615">
    <property type="component" value="Segment"/>
</dbReference>
<dbReference type="InterPro" id="IPR001810">
    <property type="entry name" value="F-box_dom"/>
</dbReference>
<gene>
    <name evidence="2" type="ORF">TNS_ORF215</name>
</gene>
<name>V9SDG3_9VIRU</name>
<reference evidence="2 3" key="1">
    <citation type="journal article" date="2014" name="Arch. Virol.">
        <title>Complete genome sequence of Tunisvirus, a new member of the proposed family Marseilleviridae.</title>
        <authorList>
            <person name="Aherfi S."/>
            <person name="Boughalmi M."/>
            <person name="Pagnier I."/>
            <person name="Fournous G."/>
            <person name="La Scola B."/>
            <person name="Raoult D."/>
            <person name="Colson P."/>
        </authorList>
    </citation>
    <scope>NUCLEOTIDE SEQUENCE [LARGE SCALE GENOMIC DNA]</scope>
    <source>
        <strain evidence="2 3">U484</strain>
    </source>
</reference>
<proteinExistence type="predicted"/>
<sequence length="206" mass="24051">MLEKLPLDNLLQILGYLDLEDLAAVDRTHKAHQFACAQIYLRDEKHQKLSLFLKSAEPTPRWGERWSSLVHIKALRRAGNTNRHWENPFQVPKNERVEKEKCAKRKEAERLLDKTLSERPNEKNRLLYNLWECATARAKDTDSVVLQVYHLLEEWADGRSLIGDTVCCKTADFMMNRRTMKGTRKNSISAISTMTNTRNKNIQIFL</sequence>
<protein>
    <recommendedName>
        <fullName evidence="1">F-box domain-containing protein</fullName>
    </recommendedName>
</protein>
<evidence type="ECO:0000313" key="3">
    <source>
        <dbReference type="Proteomes" id="UP000232615"/>
    </source>
</evidence>
<dbReference type="EMBL" id="KF483846">
    <property type="protein sequence ID" value="AHC54933.1"/>
    <property type="molecule type" value="Genomic_DNA"/>
</dbReference>
<feature type="domain" description="F-box" evidence="1">
    <location>
        <begin position="1"/>
        <end position="49"/>
    </location>
</feature>
<organism evidence="2 3">
    <name type="scientific">Tunisvirus fontaine2</name>
    <dbReference type="NCBI Taxonomy" id="1421067"/>
    <lineage>
        <taxon>Viruses</taxon>
        <taxon>Varidnaviria</taxon>
        <taxon>Bamfordvirae</taxon>
        <taxon>Nucleocytoviricota</taxon>
        <taxon>Megaviricetes</taxon>
        <taxon>Pimascovirales</taxon>
        <taxon>Pimascovirales incertae sedis</taxon>
        <taxon>Marseilleviridae</taxon>
        <taxon>Losannavirus</taxon>
        <taxon>Losannavirus tunisense</taxon>
    </lineage>
</organism>
<evidence type="ECO:0000313" key="2">
    <source>
        <dbReference type="EMBL" id="AHC54933.1"/>
    </source>
</evidence>
<keyword evidence="3" id="KW-1185">Reference proteome</keyword>